<dbReference type="GO" id="GO:0022857">
    <property type="term" value="F:transmembrane transporter activity"/>
    <property type="evidence" value="ECO:0007669"/>
    <property type="project" value="InterPro"/>
</dbReference>
<evidence type="ECO:0000256" key="3">
    <source>
        <dbReference type="ARBA" id="ARBA00022989"/>
    </source>
</evidence>
<feature type="transmembrane region" description="Helical" evidence="6">
    <location>
        <begin position="289"/>
        <end position="307"/>
    </location>
</feature>
<keyword evidence="9" id="KW-0119">Carbohydrate metabolism</keyword>
<keyword evidence="4 6" id="KW-0472">Membrane</keyword>
<feature type="transmembrane region" description="Helical" evidence="6">
    <location>
        <begin position="165"/>
        <end position="186"/>
    </location>
</feature>
<feature type="transmembrane region" description="Helical" evidence="6">
    <location>
        <begin position="217"/>
        <end position="236"/>
    </location>
</feature>
<dbReference type="Pfam" id="PF07690">
    <property type="entry name" value="MFS_1"/>
    <property type="match status" value="1"/>
</dbReference>
<feature type="transmembrane region" description="Helical" evidence="6">
    <location>
        <begin position="477"/>
        <end position="495"/>
    </location>
</feature>
<keyword evidence="9" id="KW-0858">Xylan degradation</keyword>
<dbReference type="GO" id="GO:0045493">
    <property type="term" value="P:xylan catabolic process"/>
    <property type="evidence" value="ECO:0007669"/>
    <property type="project" value="UniProtKB-KW"/>
</dbReference>
<feature type="transmembrane region" description="Helical" evidence="6">
    <location>
        <begin position="376"/>
        <end position="396"/>
    </location>
</feature>
<feature type="transmembrane region" description="Helical" evidence="6">
    <location>
        <begin position="408"/>
        <end position="429"/>
    </location>
</feature>
<keyword evidence="5" id="KW-0325">Glycoprotein</keyword>
<protein>
    <submittedName>
        <fullName evidence="9">Xylanase A</fullName>
    </submittedName>
</protein>
<feature type="transmembrane region" description="Helical" evidence="6">
    <location>
        <begin position="44"/>
        <end position="64"/>
    </location>
</feature>
<dbReference type="EMBL" id="JAAOAR010000093">
    <property type="protein sequence ID" value="KAF5600610.1"/>
    <property type="molecule type" value="Genomic_DNA"/>
</dbReference>
<evidence type="ECO:0000256" key="5">
    <source>
        <dbReference type="ARBA" id="ARBA00023180"/>
    </source>
</evidence>
<dbReference type="InterPro" id="IPR011701">
    <property type="entry name" value="MFS"/>
</dbReference>
<evidence type="ECO:0000256" key="2">
    <source>
        <dbReference type="ARBA" id="ARBA00022692"/>
    </source>
</evidence>
<feature type="transmembrane region" description="Helical" evidence="6">
    <location>
        <begin position="137"/>
        <end position="159"/>
    </location>
</feature>
<dbReference type="InterPro" id="IPR012334">
    <property type="entry name" value="Pectin_lyas_fold"/>
</dbReference>
<reference evidence="9 10" key="1">
    <citation type="submission" date="2020-05" db="EMBL/GenBank/DDBJ databases">
        <title>Identification and distribution of gene clusters putatively required for synthesis of sphingolipid metabolism inhibitors in phylogenetically diverse species of the filamentous fungus Fusarium.</title>
        <authorList>
            <person name="Kim H.-S."/>
            <person name="Busman M."/>
            <person name="Brown D.W."/>
            <person name="Divon H."/>
            <person name="Uhlig S."/>
            <person name="Proctor R.H."/>
        </authorList>
    </citation>
    <scope>NUCLEOTIDE SEQUENCE [LARGE SCALE GENOMIC DNA]</scope>
    <source>
        <strain evidence="9 10">NRRL 25211</strain>
    </source>
</reference>
<dbReference type="Gene3D" id="1.20.1720.10">
    <property type="entry name" value="Multidrug resistance protein D"/>
    <property type="match status" value="1"/>
</dbReference>
<proteinExistence type="predicted"/>
<organism evidence="9 10">
    <name type="scientific">Fusarium pseudoanthophilum</name>
    <dbReference type="NCBI Taxonomy" id="48495"/>
    <lineage>
        <taxon>Eukaryota</taxon>
        <taxon>Fungi</taxon>
        <taxon>Dikarya</taxon>
        <taxon>Ascomycota</taxon>
        <taxon>Pezizomycotina</taxon>
        <taxon>Sordariomycetes</taxon>
        <taxon>Hypocreomycetidae</taxon>
        <taxon>Hypocreales</taxon>
        <taxon>Nectriaceae</taxon>
        <taxon>Fusarium</taxon>
        <taxon>Fusarium fujikuroi species complex</taxon>
    </lineage>
</organism>
<feature type="transmembrane region" description="Helical" evidence="6">
    <location>
        <begin position="100"/>
        <end position="125"/>
    </location>
</feature>
<dbReference type="PANTHER" id="PTHR23501:SF189">
    <property type="entry name" value="DRUG TRANSPORTER, PUTATIVE (AFU_ORTHOLOGUE AFUA_4G03920)-RELATED"/>
    <property type="match status" value="1"/>
</dbReference>
<feature type="domain" description="Major facilitator superfamily (MFS) profile" evidence="8">
    <location>
        <begin position="10"/>
        <end position="499"/>
    </location>
</feature>
<dbReference type="SMART" id="SM00710">
    <property type="entry name" value="PbH1"/>
    <property type="match status" value="4"/>
</dbReference>
<dbReference type="InterPro" id="IPR020846">
    <property type="entry name" value="MFS_dom"/>
</dbReference>
<evidence type="ECO:0000259" key="8">
    <source>
        <dbReference type="PROSITE" id="PS50850"/>
    </source>
</evidence>
<dbReference type="GO" id="GO:0016798">
    <property type="term" value="F:hydrolase activity, acting on glycosyl bonds"/>
    <property type="evidence" value="ECO:0007669"/>
    <property type="project" value="UniProtKB-KW"/>
</dbReference>
<dbReference type="SUPFAM" id="SSF51126">
    <property type="entry name" value="Pectin lyase-like"/>
    <property type="match status" value="1"/>
</dbReference>
<evidence type="ECO:0000256" key="1">
    <source>
        <dbReference type="ARBA" id="ARBA00004141"/>
    </source>
</evidence>
<name>A0A8H5PNW7_9HYPO</name>
<evidence type="ECO:0000256" key="7">
    <source>
        <dbReference type="SAM" id="SignalP"/>
    </source>
</evidence>
<evidence type="ECO:0000313" key="10">
    <source>
        <dbReference type="Proteomes" id="UP000544095"/>
    </source>
</evidence>
<feature type="transmembrane region" description="Helical" evidence="6">
    <location>
        <begin position="248"/>
        <end position="269"/>
    </location>
</feature>
<feature type="transmembrane region" description="Helical" evidence="6">
    <location>
        <begin position="313"/>
        <end position="333"/>
    </location>
</feature>
<dbReference type="SUPFAM" id="SSF103473">
    <property type="entry name" value="MFS general substrate transporter"/>
    <property type="match status" value="1"/>
</dbReference>
<keyword evidence="2 6" id="KW-0812">Transmembrane</keyword>
<evidence type="ECO:0000256" key="4">
    <source>
        <dbReference type="ARBA" id="ARBA00023136"/>
    </source>
</evidence>
<evidence type="ECO:0000313" key="9">
    <source>
        <dbReference type="EMBL" id="KAF5600610.1"/>
    </source>
</evidence>
<comment type="caution">
    <text evidence="9">The sequence shown here is derived from an EMBL/GenBank/DDBJ whole genome shotgun (WGS) entry which is preliminary data.</text>
</comment>
<feature type="signal peptide" evidence="7">
    <location>
        <begin position="1"/>
        <end position="20"/>
    </location>
</feature>
<accession>A0A8H5PNW7</accession>
<dbReference type="GO" id="GO:0005886">
    <property type="term" value="C:plasma membrane"/>
    <property type="evidence" value="ECO:0007669"/>
    <property type="project" value="TreeGrafter"/>
</dbReference>
<feature type="transmembrane region" description="Helical" evidence="6">
    <location>
        <begin position="353"/>
        <end position="370"/>
    </location>
</feature>
<dbReference type="Proteomes" id="UP000544095">
    <property type="component" value="Unassembled WGS sequence"/>
</dbReference>
<sequence length="1236" mass="135849">MSLSVHLVILFAGLALAVFATSLDETIVAVAAVNISDEFNSFNLYDWVTVSYLIALTGVQPLYGQISDVVGRKGPMMTAVAVFFAANAACAWSQSMVSLIIYRTIGGIGGGGMTGLSFVIVADLFPIDERPRYQGILMSGVGVAMALGPVLGGILTHVASWRWCFWTIMPFAGITFLIIAFTKLSLPTTQSTRNPAEVHSRRDRAVKIIRDLRGIDWLGASLIMCSVTCLIVPLTHGGDQWPWSSVQVILLLSVAVVSITGLILLELFVLKDAALIPVRFFKNKALVMAWLNLFVYNVLFMALLYYLSTKTGLFLLPLVCGLVLVGISFSPLLRLASLIRATLHLRSKAPRHLLLLVGSTLFLLAIILIATELKSAPIAGYVIMALVLGIGGGMVLQSSFLEAQASVSTTVMFQYLGGAIGLAVAGIIYRQSLTRQLKNESEETIPSDLRQYILHNPKYAAQISTGNPTMKNAIEKLYSRAILLVFKVLISFAGAMRLPFIFLFAVCLSVAADIFVDRQGHDHNPGSARKPVKGLKRAQELVRGLIPSAKDDITVYLGPGTWVIDEPITLSNGDSGVNGVTVTWAGSNTTISGGYEISNWTEGDDGIWSASVPKGTKSRNLYVNGLAAQYARRQIHNRTEFEYNEVGMTWNNSDYDWIMKTPGIEHGELRAVNSFTDRVALIQKVGDRVLEMKRDIWANQLIGYDQVAEPFWDGGVWIQNVKALLADGGQFYLDRNDSTVYYKPMEGEDMATVSTYLGIEEVLMVVCGTYEKPVHDLHFKGITFKHSTWLRPDTYGYIDQQTGGHMGNDSLWPNFEASRPHWWQMPSAIQVSAAYNITIESCTFRELGAGGIGVGNDKNAHLTGVGLGANNIHIDGNYFTQVMGNSITVGGIQADAHHPSQPEMVVSDIHASNNIFNNNSVLWSSTVPILFTYTQFSSITHNDIYNQPYSGICHGYGWGSNDEGGSPEYVKRGLYRYQPLYDTPTVMKNNLIEGNLIHHFGQSHTDFGGVYTLSRSPNTTVSSNFIYDAGWQALYPDEASRNITWYNNLGFTSGKYYAPNDWIPEQLTGWNTVIDNWGKLGVKDNEVLDGFPNHSGRRNNTFLRNYLAPDVTGTSLIAQRAAYRAGVIPSKRNRRPVTNDPDIADAYLDVKVSDGRVTVNVTNFDDVDFRDVAFRISGPGVTFKRKSTPRSIPADGSAAAVYSFSGSPKANATVWVSYVNPRTRAYSREKQISLSI</sequence>
<keyword evidence="9" id="KW-0624">Polysaccharide degradation</keyword>
<dbReference type="PROSITE" id="PS50850">
    <property type="entry name" value="MFS"/>
    <property type="match status" value="1"/>
</dbReference>
<keyword evidence="9" id="KW-0326">Glycosidase</keyword>
<keyword evidence="3 6" id="KW-1133">Transmembrane helix</keyword>
<dbReference type="Gene3D" id="2.160.20.10">
    <property type="entry name" value="Single-stranded right-handed beta-helix, Pectin lyase-like"/>
    <property type="match status" value="2"/>
</dbReference>
<evidence type="ECO:0000256" key="6">
    <source>
        <dbReference type="SAM" id="Phobius"/>
    </source>
</evidence>
<dbReference type="PRINTS" id="PR01036">
    <property type="entry name" value="TCRTETB"/>
</dbReference>
<dbReference type="InterPro" id="IPR011050">
    <property type="entry name" value="Pectin_lyase_fold/virulence"/>
</dbReference>
<keyword evidence="9" id="KW-0378">Hydrolase</keyword>
<keyword evidence="7" id="KW-0732">Signal</keyword>
<dbReference type="InterPro" id="IPR036259">
    <property type="entry name" value="MFS_trans_sf"/>
</dbReference>
<dbReference type="InterPro" id="IPR006626">
    <property type="entry name" value="PbH1"/>
</dbReference>
<dbReference type="AlphaFoldDB" id="A0A8H5PNW7"/>
<dbReference type="PANTHER" id="PTHR23501">
    <property type="entry name" value="MAJOR FACILITATOR SUPERFAMILY"/>
    <property type="match status" value="1"/>
</dbReference>
<gene>
    <name evidence="9" type="ORF">FPANT_2273</name>
</gene>
<comment type="subcellular location">
    <subcellularLocation>
        <location evidence="1">Membrane</location>
        <topology evidence="1">Multi-pass membrane protein</topology>
    </subcellularLocation>
</comment>
<keyword evidence="10" id="KW-1185">Reference proteome</keyword>
<feature type="chain" id="PRO_5034157745" evidence="7">
    <location>
        <begin position="21"/>
        <end position="1236"/>
    </location>
</feature>